<dbReference type="SUPFAM" id="SSF82199">
    <property type="entry name" value="SET domain"/>
    <property type="match status" value="1"/>
</dbReference>
<dbReference type="SMART" id="SM00317">
    <property type="entry name" value="SET"/>
    <property type="match status" value="1"/>
</dbReference>
<dbReference type="PANTHER" id="PTHR46455:SF1">
    <property type="entry name" value="SET AND MYND DOMAIN CONTAINING, ARTHROPOD-SPECIFIC, MEMBER 2"/>
    <property type="match status" value="1"/>
</dbReference>
<dbReference type="Gene3D" id="1.10.220.160">
    <property type="match status" value="1"/>
</dbReference>
<comment type="caution">
    <text evidence="8">The sequence shown here is derived from an EMBL/GenBank/DDBJ whole genome shotgun (WGS) entry which is preliminary data.</text>
</comment>
<dbReference type="SUPFAM" id="SSF144232">
    <property type="entry name" value="HIT/MYND zinc finger-like"/>
    <property type="match status" value="1"/>
</dbReference>
<dbReference type="InterPro" id="IPR046341">
    <property type="entry name" value="SET_dom_sf"/>
</dbReference>
<keyword evidence="2 4" id="KW-0863">Zinc-finger</keyword>
<evidence type="ECO:0000313" key="9">
    <source>
        <dbReference type="Proteomes" id="UP000440578"/>
    </source>
</evidence>
<dbReference type="OrthoDB" id="265717at2759"/>
<evidence type="ECO:0000256" key="5">
    <source>
        <dbReference type="SAM" id="MobiDB-lite"/>
    </source>
</evidence>
<dbReference type="GO" id="GO:0008276">
    <property type="term" value="F:protein methyltransferase activity"/>
    <property type="evidence" value="ECO:0007669"/>
    <property type="project" value="UniProtKB-ARBA"/>
</dbReference>
<evidence type="ECO:0000259" key="7">
    <source>
        <dbReference type="PROSITE" id="PS50865"/>
    </source>
</evidence>
<evidence type="ECO:0000256" key="2">
    <source>
        <dbReference type="ARBA" id="ARBA00022771"/>
    </source>
</evidence>
<feature type="region of interest" description="Disordered" evidence="5">
    <location>
        <begin position="497"/>
        <end position="521"/>
    </location>
</feature>
<dbReference type="GO" id="GO:0008170">
    <property type="term" value="F:N-methyltransferase activity"/>
    <property type="evidence" value="ECO:0007669"/>
    <property type="project" value="UniProtKB-ARBA"/>
</dbReference>
<dbReference type="PROSITE" id="PS01360">
    <property type="entry name" value="ZF_MYND_1"/>
    <property type="match status" value="1"/>
</dbReference>
<keyword evidence="9" id="KW-1185">Reference proteome</keyword>
<dbReference type="InterPro" id="IPR053010">
    <property type="entry name" value="SET_SmydA-8"/>
</dbReference>
<dbReference type="Gene3D" id="6.10.140.2220">
    <property type="match status" value="2"/>
</dbReference>
<gene>
    <name evidence="8" type="primary">SmydA-8_4</name>
    <name evidence="8" type="ORF">FJT64_024674</name>
</gene>
<dbReference type="CDD" id="cd20071">
    <property type="entry name" value="SET_SMYD"/>
    <property type="match status" value="1"/>
</dbReference>
<accession>A0A6A4WBH9</accession>
<dbReference type="EMBL" id="VIIS01000952">
    <property type="protein sequence ID" value="KAF0303343.1"/>
    <property type="molecule type" value="Genomic_DNA"/>
</dbReference>
<protein>
    <submittedName>
        <fullName evidence="8">SET domain-containing protein SmydA-8, isoform B</fullName>
    </submittedName>
</protein>
<evidence type="ECO:0000313" key="8">
    <source>
        <dbReference type="EMBL" id="KAF0303343.1"/>
    </source>
</evidence>
<evidence type="ECO:0000256" key="1">
    <source>
        <dbReference type="ARBA" id="ARBA00022723"/>
    </source>
</evidence>
<dbReference type="Pfam" id="PF01753">
    <property type="entry name" value="zf-MYND"/>
    <property type="match status" value="1"/>
</dbReference>
<organism evidence="8 9">
    <name type="scientific">Amphibalanus amphitrite</name>
    <name type="common">Striped barnacle</name>
    <name type="synonym">Balanus amphitrite</name>
    <dbReference type="NCBI Taxonomy" id="1232801"/>
    <lineage>
        <taxon>Eukaryota</taxon>
        <taxon>Metazoa</taxon>
        <taxon>Ecdysozoa</taxon>
        <taxon>Arthropoda</taxon>
        <taxon>Crustacea</taxon>
        <taxon>Multicrustacea</taxon>
        <taxon>Cirripedia</taxon>
        <taxon>Thoracica</taxon>
        <taxon>Thoracicalcarea</taxon>
        <taxon>Balanomorpha</taxon>
        <taxon>Balanoidea</taxon>
        <taxon>Balanidae</taxon>
        <taxon>Amphibalaninae</taxon>
        <taxon>Amphibalanus</taxon>
    </lineage>
</organism>
<dbReference type="Pfam" id="PF00856">
    <property type="entry name" value="SET"/>
    <property type="match status" value="1"/>
</dbReference>
<dbReference type="InterPro" id="IPR002893">
    <property type="entry name" value="Znf_MYND"/>
</dbReference>
<reference evidence="8 9" key="1">
    <citation type="submission" date="2019-07" db="EMBL/GenBank/DDBJ databases">
        <title>Draft genome assembly of a fouling barnacle, Amphibalanus amphitrite (Darwin, 1854): The first reference genome for Thecostraca.</title>
        <authorList>
            <person name="Kim W."/>
        </authorList>
    </citation>
    <scope>NUCLEOTIDE SEQUENCE [LARGE SCALE GENOMIC DNA]</scope>
    <source>
        <strain evidence="8">SNU_AA5</strain>
        <tissue evidence="8">Soma without cirri and trophi</tissue>
    </source>
</reference>
<dbReference type="PROSITE" id="PS50280">
    <property type="entry name" value="SET"/>
    <property type="match status" value="1"/>
</dbReference>
<dbReference type="GO" id="GO:0008270">
    <property type="term" value="F:zinc ion binding"/>
    <property type="evidence" value="ECO:0007669"/>
    <property type="project" value="UniProtKB-KW"/>
</dbReference>
<dbReference type="PANTHER" id="PTHR46455">
    <property type="entry name" value="SET AND MYND DOMAIN CONTAINING, ARTHROPOD-SPECIFIC, MEMBER 4, ISOFORM A"/>
    <property type="match status" value="1"/>
</dbReference>
<evidence type="ECO:0000259" key="6">
    <source>
        <dbReference type="PROSITE" id="PS50280"/>
    </source>
</evidence>
<dbReference type="Proteomes" id="UP000440578">
    <property type="component" value="Unassembled WGS sequence"/>
</dbReference>
<feature type="domain" description="SET" evidence="6">
    <location>
        <begin position="48"/>
        <end position="275"/>
    </location>
</feature>
<keyword evidence="3" id="KW-0862">Zinc</keyword>
<dbReference type="Gene3D" id="2.170.270.10">
    <property type="entry name" value="SET domain"/>
    <property type="match status" value="1"/>
</dbReference>
<proteinExistence type="predicted"/>
<keyword evidence="1" id="KW-0479">Metal-binding</keyword>
<sequence>MPAVTSEASSCPVCGVASSLACAACRQVHYCSRPHQKEHWKMHKTSCRPWTVKQTDELGRYMVATRAIQPGEVILREAPLVVGPKQATGPVCLGCHRPLTFDLDRGQLTPPAISCPGCRWSLCRPDCDRPADLRPGASGAAPAYGCVTPVRCLLLRDHPEAWSSLTSLEHHLDRRRQTALYRLNAAQLAGYLTAALPADCDVTENLVLEMCGVLDTNSFEVRTAESKVRAIYASASLQNHDCRPNTRHVFDSDYVITVRATVPIAAGDVISTSYTQPLWNTAARQQHLQFSKCFTCHCERCQDPTELGTRLGSLTCTSCSGALLSTEPAAAAAAWRCDRCGRREAAPQVVARRAQLTKTVQSAERTVPGLEAAMESLDPRCSQRAEVAYALVQLYGTADGYTWKELSADQLRRKQQLCEQLLQLASCLTPGQSRFRGVLLLELCRTQRHLLASRGSSNADEWDKVEGLLKEASTILQHEPGWTEELLGEEKLLKTVHESCSQKNQPEKNQNKKKSKAKRKK</sequence>
<dbReference type="GO" id="GO:0008757">
    <property type="term" value="F:S-adenosylmethionine-dependent methyltransferase activity"/>
    <property type="evidence" value="ECO:0007669"/>
    <property type="project" value="UniProtKB-ARBA"/>
</dbReference>
<name>A0A6A4WBH9_AMPAM</name>
<dbReference type="PROSITE" id="PS50865">
    <property type="entry name" value="ZF_MYND_2"/>
    <property type="match status" value="1"/>
</dbReference>
<feature type="compositionally biased region" description="Basic residues" evidence="5">
    <location>
        <begin position="511"/>
        <end position="521"/>
    </location>
</feature>
<evidence type="ECO:0000256" key="4">
    <source>
        <dbReference type="PROSITE-ProRule" id="PRU00134"/>
    </source>
</evidence>
<evidence type="ECO:0000256" key="3">
    <source>
        <dbReference type="ARBA" id="ARBA00022833"/>
    </source>
</evidence>
<feature type="domain" description="MYND-type" evidence="7">
    <location>
        <begin position="11"/>
        <end position="47"/>
    </location>
</feature>
<dbReference type="InterPro" id="IPR001214">
    <property type="entry name" value="SET_dom"/>
</dbReference>
<dbReference type="AlphaFoldDB" id="A0A6A4WBH9"/>